<gene>
    <name evidence="1" type="ORF">EVAR_6756_1</name>
</gene>
<keyword evidence="2" id="KW-1185">Reference proteome</keyword>
<accession>A0A4C1V3M8</accession>
<proteinExistence type="predicted"/>
<comment type="caution">
    <text evidence="1">The sequence shown here is derived from an EMBL/GenBank/DDBJ whole genome shotgun (WGS) entry which is preliminary data.</text>
</comment>
<name>A0A4C1V3M8_EUMVA</name>
<organism evidence="1 2">
    <name type="scientific">Eumeta variegata</name>
    <name type="common">Bagworm moth</name>
    <name type="synonym">Eumeta japonica</name>
    <dbReference type="NCBI Taxonomy" id="151549"/>
    <lineage>
        <taxon>Eukaryota</taxon>
        <taxon>Metazoa</taxon>
        <taxon>Ecdysozoa</taxon>
        <taxon>Arthropoda</taxon>
        <taxon>Hexapoda</taxon>
        <taxon>Insecta</taxon>
        <taxon>Pterygota</taxon>
        <taxon>Neoptera</taxon>
        <taxon>Endopterygota</taxon>
        <taxon>Lepidoptera</taxon>
        <taxon>Glossata</taxon>
        <taxon>Ditrysia</taxon>
        <taxon>Tineoidea</taxon>
        <taxon>Psychidae</taxon>
        <taxon>Oiketicinae</taxon>
        <taxon>Eumeta</taxon>
    </lineage>
</organism>
<dbReference type="AlphaFoldDB" id="A0A4C1V3M8"/>
<evidence type="ECO:0000313" key="2">
    <source>
        <dbReference type="Proteomes" id="UP000299102"/>
    </source>
</evidence>
<sequence length="143" mass="16390">MIDHASENMKNLPRLNHLFTKPAAPVFLITNRAGARCYDGSSRSEAIAEYLERQCSRNPPANSPTMQEHYAREGRKVSTFMATPPPTLPGDLLYRYALLKRLNPFLPLRQEQYQTRISCKWSRPLDHSAIYTAPLLVCCTTWH</sequence>
<protein>
    <submittedName>
        <fullName evidence="1">Uncharacterized protein</fullName>
    </submittedName>
</protein>
<dbReference type="EMBL" id="BGZK01000273">
    <property type="protein sequence ID" value="GBP33408.1"/>
    <property type="molecule type" value="Genomic_DNA"/>
</dbReference>
<evidence type="ECO:0000313" key="1">
    <source>
        <dbReference type="EMBL" id="GBP33408.1"/>
    </source>
</evidence>
<dbReference type="Proteomes" id="UP000299102">
    <property type="component" value="Unassembled WGS sequence"/>
</dbReference>
<reference evidence="1 2" key="1">
    <citation type="journal article" date="2019" name="Commun. Biol.">
        <title>The bagworm genome reveals a unique fibroin gene that provides high tensile strength.</title>
        <authorList>
            <person name="Kono N."/>
            <person name="Nakamura H."/>
            <person name="Ohtoshi R."/>
            <person name="Tomita M."/>
            <person name="Numata K."/>
            <person name="Arakawa K."/>
        </authorList>
    </citation>
    <scope>NUCLEOTIDE SEQUENCE [LARGE SCALE GENOMIC DNA]</scope>
</reference>